<dbReference type="eggNOG" id="COG4585">
    <property type="taxonomic scope" value="Bacteria"/>
</dbReference>
<dbReference type="InterPro" id="IPR036890">
    <property type="entry name" value="HATPase_C_sf"/>
</dbReference>
<dbReference type="SMART" id="SM00387">
    <property type="entry name" value="HATPase_c"/>
    <property type="match status" value="1"/>
</dbReference>
<protein>
    <submittedName>
        <fullName evidence="6">Putative signal transduction histidine kinase</fullName>
    </submittedName>
</protein>
<dbReference type="STRING" id="497964.CfE428DRAFT_2255"/>
<dbReference type="Proteomes" id="UP000005824">
    <property type="component" value="Unassembled WGS sequence"/>
</dbReference>
<dbReference type="Pfam" id="PF02518">
    <property type="entry name" value="HATPase_c"/>
    <property type="match status" value="1"/>
</dbReference>
<feature type="domain" description="Histidine kinase/HSP90-like ATPase" evidence="5">
    <location>
        <begin position="439"/>
        <end position="530"/>
    </location>
</feature>
<evidence type="ECO:0000256" key="4">
    <source>
        <dbReference type="SAM" id="Phobius"/>
    </source>
</evidence>
<evidence type="ECO:0000256" key="3">
    <source>
        <dbReference type="ARBA" id="ARBA00023012"/>
    </source>
</evidence>
<dbReference type="GO" id="GO:0000155">
    <property type="term" value="F:phosphorelay sensor kinase activity"/>
    <property type="evidence" value="ECO:0007669"/>
    <property type="project" value="InterPro"/>
</dbReference>
<dbReference type="InterPro" id="IPR011712">
    <property type="entry name" value="Sig_transdc_His_kin_sub3_dim/P"/>
</dbReference>
<dbReference type="SUPFAM" id="SSF55874">
    <property type="entry name" value="ATPase domain of HSP90 chaperone/DNA topoisomerase II/histidine kinase"/>
    <property type="match status" value="1"/>
</dbReference>
<evidence type="ECO:0000256" key="2">
    <source>
        <dbReference type="ARBA" id="ARBA00022777"/>
    </source>
</evidence>
<dbReference type="InterPro" id="IPR050482">
    <property type="entry name" value="Sensor_HK_TwoCompSys"/>
</dbReference>
<dbReference type="GO" id="GO:0016020">
    <property type="term" value="C:membrane"/>
    <property type="evidence" value="ECO:0007669"/>
    <property type="project" value="InterPro"/>
</dbReference>
<keyword evidence="4" id="KW-0812">Transmembrane</keyword>
<sequence>MLVDGRPVPIDTQRPMEIASSARRMLFAIGRSPDTHEASRVRYRLEGVDDRSHEGPGEMFLALRFLDPTLDQLQLVTFKATGESPGWNLTVEPSDEDPPQTPIHCEATLIHRREIVPVPSGASSFWVTISSAGPPATMGCLTIEGLSISRLPAKGDKPELLVRPVFSHDEPDAPPAGWVRDGLHRSMAQVVHFGAKPASEGLAVIDDDPFAHAEWHTSRDAAPKVQHGDRLLVEWNEAFSIGLADRVEIPYPVPGPGRYRFVATRVDPLGKPVGTETTLTLIVTAPVWQRPWFWVAGAGFAGLGVVMLNRAAGRRKIREHSRQLEQERTLQNERLRISRDLHDDLGARATHISLLSAMAEEHAASPEGARGSFAQISGLSRELIFALYQTVWAVNPENDHLEALTNHLCQLATKQCDAAHVRCRLEVAKLSHERPVASQLRHHVSMAFSEAMHNAIRHGKASEITTHIGIENEQLIISVRNDGQSFDPHTEGDGNGLRNMRQRIETIHGTMTVESSASQGTEVRFSVPLA</sequence>
<comment type="caution">
    <text evidence="6">The sequence shown here is derived from an EMBL/GenBank/DDBJ whole genome shotgun (WGS) entry which is preliminary data.</text>
</comment>
<keyword evidence="4" id="KW-1133">Transmembrane helix</keyword>
<dbReference type="Gene3D" id="3.30.565.10">
    <property type="entry name" value="Histidine kinase-like ATPase, C-terminal domain"/>
    <property type="match status" value="1"/>
</dbReference>
<dbReference type="EMBL" id="ABVL01000005">
    <property type="protein sequence ID" value="EDY20331.1"/>
    <property type="molecule type" value="Genomic_DNA"/>
</dbReference>
<accession>B4D017</accession>
<keyword evidence="1" id="KW-0808">Transferase</keyword>
<gene>
    <name evidence="6" type="ORF">CfE428DRAFT_2255</name>
</gene>
<evidence type="ECO:0000256" key="1">
    <source>
        <dbReference type="ARBA" id="ARBA00022679"/>
    </source>
</evidence>
<dbReference type="AlphaFoldDB" id="B4D017"/>
<keyword evidence="2 6" id="KW-0418">Kinase</keyword>
<dbReference type="CDD" id="cd16917">
    <property type="entry name" value="HATPase_UhpB-NarQ-NarX-like"/>
    <property type="match status" value="1"/>
</dbReference>
<evidence type="ECO:0000313" key="7">
    <source>
        <dbReference type="Proteomes" id="UP000005824"/>
    </source>
</evidence>
<dbReference type="PANTHER" id="PTHR24421">
    <property type="entry name" value="NITRATE/NITRITE SENSOR PROTEIN NARX-RELATED"/>
    <property type="match status" value="1"/>
</dbReference>
<dbReference type="Gene3D" id="1.20.5.1930">
    <property type="match status" value="1"/>
</dbReference>
<name>B4D017_9BACT</name>
<organism evidence="6 7">
    <name type="scientific">Chthoniobacter flavus Ellin428</name>
    <dbReference type="NCBI Taxonomy" id="497964"/>
    <lineage>
        <taxon>Bacteria</taxon>
        <taxon>Pseudomonadati</taxon>
        <taxon>Verrucomicrobiota</taxon>
        <taxon>Spartobacteria</taxon>
        <taxon>Chthoniobacterales</taxon>
        <taxon>Chthoniobacteraceae</taxon>
        <taxon>Chthoniobacter</taxon>
    </lineage>
</organism>
<evidence type="ECO:0000259" key="5">
    <source>
        <dbReference type="SMART" id="SM00387"/>
    </source>
</evidence>
<keyword evidence="3" id="KW-0902">Two-component regulatory system</keyword>
<evidence type="ECO:0000313" key="6">
    <source>
        <dbReference type="EMBL" id="EDY20331.1"/>
    </source>
</evidence>
<dbReference type="InterPro" id="IPR003594">
    <property type="entry name" value="HATPase_dom"/>
</dbReference>
<feature type="transmembrane region" description="Helical" evidence="4">
    <location>
        <begin position="292"/>
        <end position="312"/>
    </location>
</feature>
<keyword evidence="7" id="KW-1185">Reference proteome</keyword>
<proteinExistence type="predicted"/>
<reference evidence="6 7" key="1">
    <citation type="journal article" date="2011" name="J. Bacteriol.">
        <title>Genome sequence of Chthoniobacter flavus Ellin428, an aerobic heterotrophic soil bacterium.</title>
        <authorList>
            <person name="Kant R."/>
            <person name="van Passel M.W."/>
            <person name="Palva A."/>
            <person name="Lucas S."/>
            <person name="Lapidus A."/>
            <person name="Glavina Del Rio T."/>
            <person name="Dalin E."/>
            <person name="Tice H."/>
            <person name="Bruce D."/>
            <person name="Goodwin L."/>
            <person name="Pitluck S."/>
            <person name="Larimer F.W."/>
            <person name="Land M.L."/>
            <person name="Hauser L."/>
            <person name="Sangwan P."/>
            <person name="de Vos W.M."/>
            <person name="Janssen P.H."/>
            <person name="Smidt H."/>
        </authorList>
    </citation>
    <scope>NUCLEOTIDE SEQUENCE [LARGE SCALE GENOMIC DNA]</scope>
    <source>
        <strain evidence="6 7">Ellin428</strain>
    </source>
</reference>
<dbReference type="Pfam" id="PF07730">
    <property type="entry name" value="HisKA_3"/>
    <property type="match status" value="1"/>
</dbReference>
<keyword evidence="4" id="KW-0472">Membrane</keyword>
<dbReference type="GO" id="GO:0046983">
    <property type="term" value="F:protein dimerization activity"/>
    <property type="evidence" value="ECO:0007669"/>
    <property type="project" value="InterPro"/>
</dbReference>
<dbReference type="InParanoid" id="B4D017"/>